<feature type="region of interest" description="Disordered" evidence="1">
    <location>
        <begin position="270"/>
        <end position="306"/>
    </location>
</feature>
<feature type="compositionally biased region" description="Low complexity" evidence="1">
    <location>
        <begin position="273"/>
        <end position="306"/>
    </location>
</feature>
<gene>
    <name evidence="2" type="ORF">MCOR_51075</name>
</gene>
<organism evidence="2 3">
    <name type="scientific">Mytilus coruscus</name>
    <name type="common">Sea mussel</name>
    <dbReference type="NCBI Taxonomy" id="42192"/>
    <lineage>
        <taxon>Eukaryota</taxon>
        <taxon>Metazoa</taxon>
        <taxon>Spiralia</taxon>
        <taxon>Lophotrochozoa</taxon>
        <taxon>Mollusca</taxon>
        <taxon>Bivalvia</taxon>
        <taxon>Autobranchia</taxon>
        <taxon>Pteriomorphia</taxon>
        <taxon>Mytilida</taxon>
        <taxon>Mytiloidea</taxon>
        <taxon>Mytilidae</taxon>
        <taxon>Mytilinae</taxon>
        <taxon>Mytilus</taxon>
    </lineage>
</organism>
<evidence type="ECO:0000256" key="1">
    <source>
        <dbReference type="SAM" id="MobiDB-lite"/>
    </source>
</evidence>
<evidence type="ECO:0000313" key="3">
    <source>
        <dbReference type="Proteomes" id="UP000507470"/>
    </source>
</evidence>
<dbReference type="EMBL" id="CACVKT020008934">
    <property type="protein sequence ID" value="CAC5418652.1"/>
    <property type="molecule type" value="Genomic_DNA"/>
</dbReference>
<keyword evidence="3" id="KW-1185">Reference proteome</keyword>
<evidence type="ECO:0000313" key="2">
    <source>
        <dbReference type="EMBL" id="CAC5418652.1"/>
    </source>
</evidence>
<reference evidence="2 3" key="1">
    <citation type="submission" date="2020-06" db="EMBL/GenBank/DDBJ databases">
        <authorList>
            <person name="Li R."/>
            <person name="Bekaert M."/>
        </authorList>
    </citation>
    <scope>NUCLEOTIDE SEQUENCE [LARGE SCALE GENOMIC DNA]</scope>
    <source>
        <strain evidence="3">wild</strain>
    </source>
</reference>
<name>A0A6J8EG25_MYTCO</name>
<dbReference type="OrthoDB" id="10549940at2759"/>
<sequence>MLKLSFGKNNVRIYSRKNRKAGRMLYKTGMNRTRCAYNAILTNCNKLNQDTECDSNENINIENLTSGLKHSVSDYTSFKQINIQQDIAKFDFVTEKKKIPCVVEFVYFLAATAAEEKNMPLDFLKMKTHLSPHPEDNIFFWSRLLQRLFILSSIFHTQNNVCTQPLHMLITDTSPADRYSNSSTDFLAILSRFVEQNNTTESTPFKSFAIGSYDNIDKNQVHFSVATGKSNSGFHGTSVQIVEPCLKLYYILLQIHQLNAIMKNNEPHRTLLSSSTSTSENISSTSEISTSSSEIPTSTTEIPTSTTEISTKFIHQGENTNSTYCHSTSFCSDNSTVNADILDTIQNLDDSNYQKLFRNITCQVN</sequence>
<dbReference type="AlphaFoldDB" id="A0A6J8EG25"/>
<dbReference type="Proteomes" id="UP000507470">
    <property type="component" value="Unassembled WGS sequence"/>
</dbReference>
<accession>A0A6J8EG25</accession>
<proteinExistence type="predicted"/>
<protein>
    <submittedName>
        <fullName evidence="2">Uncharacterized protein</fullName>
    </submittedName>
</protein>